<dbReference type="EMBL" id="JAJVCN010000004">
    <property type="protein sequence ID" value="MCE7010106.1"/>
    <property type="molecule type" value="Genomic_DNA"/>
</dbReference>
<evidence type="ECO:0000256" key="1">
    <source>
        <dbReference type="SAM" id="MobiDB-lite"/>
    </source>
</evidence>
<dbReference type="Proteomes" id="UP001521150">
    <property type="component" value="Unassembled WGS sequence"/>
</dbReference>
<evidence type="ECO:0000313" key="3">
    <source>
        <dbReference type="Proteomes" id="UP001521150"/>
    </source>
</evidence>
<name>A0ABS8ZU13_9PSEU</name>
<feature type="region of interest" description="Disordered" evidence="1">
    <location>
        <begin position="1"/>
        <end position="37"/>
    </location>
</feature>
<dbReference type="RefSeq" id="WP_233731563.1">
    <property type="nucleotide sequence ID" value="NZ_JAJVCN010000004.1"/>
</dbReference>
<organism evidence="2 3">
    <name type="scientific">Kibdelosporangium philippinense</name>
    <dbReference type="NCBI Taxonomy" id="211113"/>
    <lineage>
        <taxon>Bacteria</taxon>
        <taxon>Bacillati</taxon>
        <taxon>Actinomycetota</taxon>
        <taxon>Actinomycetes</taxon>
        <taxon>Pseudonocardiales</taxon>
        <taxon>Pseudonocardiaceae</taxon>
        <taxon>Kibdelosporangium</taxon>
    </lineage>
</organism>
<accession>A0ABS8ZU13</accession>
<reference evidence="2 3" key="1">
    <citation type="submission" date="2021-12" db="EMBL/GenBank/DDBJ databases">
        <title>Genome sequence of Kibdelosporangium philippinense ATCC 49844.</title>
        <authorList>
            <person name="Fedorov E.A."/>
            <person name="Omeragic M."/>
            <person name="Shalygina K.F."/>
            <person name="Maclea K.S."/>
        </authorList>
    </citation>
    <scope>NUCLEOTIDE SEQUENCE [LARGE SCALE GENOMIC DNA]</scope>
    <source>
        <strain evidence="2 3">ATCC 49844</strain>
    </source>
</reference>
<sequence length="142" mass="15292">MSVLDPTDRTLLRTMASPADPPAVASLRGARPAGPPAAQPLTVELIVPSSGGIMVARQRILIGRQHARKVLTISLDETTIHVHDGPHLLATVPRTTDLVVTHKRAQNHYGTSDNTSNITRCGCRTRHLCPRGVGGWCIREQG</sequence>
<gene>
    <name evidence="2" type="ORF">LWC34_45985</name>
</gene>
<feature type="compositionally biased region" description="Basic and acidic residues" evidence="1">
    <location>
        <begin position="1"/>
        <end position="11"/>
    </location>
</feature>
<protein>
    <submittedName>
        <fullName evidence="2">Uncharacterized protein</fullName>
    </submittedName>
</protein>
<proteinExistence type="predicted"/>
<keyword evidence="3" id="KW-1185">Reference proteome</keyword>
<evidence type="ECO:0000313" key="2">
    <source>
        <dbReference type="EMBL" id="MCE7010106.1"/>
    </source>
</evidence>
<comment type="caution">
    <text evidence="2">The sequence shown here is derived from an EMBL/GenBank/DDBJ whole genome shotgun (WGS) entry which is preliminary data.</text>
</comment>